<evidence type="ECO:0000256" key="1">
    <source>
        <dbReference type="SAM" id="MobiDB-lite"/>
    </source>
</evidence>
<protein>
    <submittedName>
        <fullName evidence="2">Uncharacterized protein</fullName>
    </submittedName>
</protein>
<feature type="region of interest" description="Disordered" evidence="1">
    <location>
        <begin position="96"/>
        <end position="125"/>
    </location>
</feature>
<dbReference type="AlphaFoldDB" id="K5WMY3"/>
<dbReference type="RefSeq" id="XP_007390030.1">
    <property type="nucleotide sequence ID" value="XM_007389968.1"/>
</dbReference>
<name>K5WMY3_PHACS</name>
<feature type="region of interest" description="Disordered" evidence="1">
    <location>
        <begin position="280"/>
        <end position="326"/>
    </location>
</feature>
<dbReference type="InParanoid" id="K5WMY3"/>
<feature type="compositionally biased region" description="Basic and acidic residues" evidence="1">
    <location>
        <begin position="431"/>
        <end position="441"/>
    </location>
</feature>
<dbReference type="OrthoDB" id="347657at2759"/>
<dbReference type="EMBL" id="JH930468">
    <property type="protein sequence ID" value="EKM60579.1"/>
    <property type="molecule type" value="Genomic_DNA"/>
</dbReference>
<feature type="compositionally biased region" description="Acidic residues" evidence="1">
    <location>
        <begin position="104"/>
        <end position="113"/>
    </location>
</feature>
<feature type="region of interest" description="Disordered" evidence="1">
    <location>
        <begin position="377"/>
        <end position="446"/>
    </location>
</feature>
<accession>K5WMY3</accession>
<evidence type="ECO:0000313" key="2">
    <source>
        <dbReference type="EMBL" id="EKM60579.1"/>
    </source>
</evidence>
<reference evidence="2 3" key="1">
    <citation type="journal article" date="2012" name="BMC Genomics">
        <title>Comparative genomics of the white-rot fungi, Phanerochaete carnosa and P. chrysosporium, to elucidate the genetic basis of the distinct wood types they colonize.</title>
        <authorList>
            <person name="Suzuki H."/>
            <person name="MacDonald J."/>
            <person name="Syed K."/>
            <person name="Salamov A."/>
            <person name="Hori C."/>
            <person name="Aerts A."/>
            <person name="Henrissat B."/>
            <person name="Wiebenga A."/>
            <person name="vanKuyk P.A."/>
            <person name="Barry K."/>
            <person name="Lindquist E."/>
            <person name="LaButti K."/>
            <person name="Lapidus A."/>
            <person name="Lucas S."/>
            <person name="Coutinho P."/>
            <person name="Gong Y."/>
            <person name="Samejima M."/>
            <person name="Mahadevan R."/>
            <person name="Abou-Zaid M."/>
            <person name="de Vries R.P."/>
            <person name="Igarashi K."/>
            <person name="Yadav J.S."/>
            <person name="Grigoriev I.V."/>
            <person name="Master E.R."/>
        </authorList>
    </citation>
    <scope>NUCLEOTIDE SEQUENCE [LARGE SCALE GENOMIC DNA]</scope>
    <source>
        <strain evidence="2 3">HHB-10118-sp</strain>
    </source>
</reference>
<dbReference type="KEGG" id="pco:PHACADRAFT_167918"/>
<evidence type="ECO:0000313" key="3">
    <source>
        <dbReference type="Proteomes" id="UP000008370"/>
    </source>
</evidence>
<keyword evidence="3" id="KW-1185">Reference proteome</keyword>
<gene>
    <name evidence="2" type="ORF">PHACADRAFT_167918</name>
</gene>
<proteinExistence type="predicted"/>
<organism evidence="2 3">
    <name type="scientific">Phanerochaete carnosa (strain HHB-10118-sp)</name>
    <name type="common">White-rot fungus</name>
    <name type="synonym">Peniophora carnosa</name>
    <dbReference type="NCBI Taxonomy" id="650164"/>
    <lineage>
        <taxon>Eukaryota</taxon>
        <taxon>Fungi</taxon>
        <taxon>Dikarya</taxon>
        <taxon>Basidiomycota</taxon>
        <taxon>Agaricomycotina</taxon>
        <taxon>Agaricomycetes</taxon>
        <taxon>Polyporales</taxon>
        <taxon>Phanerochaetaceae</taxon>
        <taxon>Phanerochaete</taxon>
    </lineage>
</organism>
<dbReference type="Proteomes" id="UP000008370">
    <property type="component" value="Unassembled WGS sequence"/>
</dbReference>
<dbReference type="GeneID" id="18909411"/>
<sequence>MKYAGNAQLVESTILHAPLQLRGCKSDIDATDLITKVRTKFHTVHGTASTSYTPSPPRREGQEDDSFIFDTLGIQESETLRGVHIAGFNYVFTPNHRPGRMDISGDDSGDTSDQEQSTPLSADSETLENIPAALAGESIYVTPAGSAHSTVAGSGASASTALYSCTSFGELREALEARPSEKFPLPTPTCEDDDFQSNIADPAAVGASRGRMASRRSSTITELSHLRPTSILLRNNSRAMSIEPELDLGARGLGLRKYASLDFDLDTVVSLEPDLATSRAHATSGAQAIDADKPAPPSRRVSFADATASPADTIVPPASTLTDGTPTPWKHLSKYYSPTPNVNKLRKKRNESMPLLETPRLLEKVNLPDGVEQIGLGIGYTRSRPPRAGPSQGKSQTPRTRAVSVGSSVARCGALLSQIRRTKTSGTQETNDQKQPERASEESDAMESVMREMYGAAWNSELGVGYLGGATDQAVSSRRKAGRVYSVDADSEGLIGSTLRLVQTPNMLEAHVQ</sequence>
<dbReference type="HOGENOM" id="CLU_531102_0_0_1"/>